<dbReference type="NCBIfam" id="NF003918">
    <property type="entry name" value="PRK05443.1-2"/>
    <property type="match status" value="1"/>
</dbReference>
<dbReference type="SUPFAM" id="SSF140356">
    <property type="entry name" value="PPK N-terminal domain-like"/>
    <property type="match status" value="1"/>
</dbReference>
<evidence type="ECO:0000256" key="2">
    <source>
        <dbReference type="ARBA" id="ARBA00022679"/>
    </source>
</evidence>
<dbReference type="PANTHER" id="PTHR30218:SF0">
    <property type="entry name" value="POLYPHOSPHATE KINASE"/>
    <property type="match status" value="1"/>
</dbReference>
<dbReference type="AlphaFoldDB" id="A0A2D2D589"/>
<feature type="binding site" evidence="8">
    <location>
        <position position="79"/>
    </location>
    <ligand>
        <name>ATP</name>
        <dbReference type="ChEBI" id="CHEBI:30616"/>
    </ligand>
</feature>
<dbReference type="RefSeq" id="WP_003612440.1">
    <property type="nucleotide sequence ID" value="NZ_ADVE02000001.1"/>
</dbReference>
<dbReference type="SUPFAM" id="SSF143724">
    <property type="entry name" value="PHP14-like"/>
    <property type="match status" value="1"/>
</dbReference>
<feature type="binding site" evidence="8">
    <location>
        <position position="500"/>
    </location>
    <ligand>
        <name>ATP</name>
        <dbReference type="ChEBI" id="CHEBI:30616"/>
    </ligand>
</feature>
<evidence type="ECO:0000313" key="16">
    <source>
        <dbReference type="Proteomes" id="UP000230709"/>
    </source>
</evidence>
<feature type="domain" description="Polyphosphate kinase N-terminal" evidence="12">
    <location>
        <begin position="41"/>
        <end position="145"/>
    </location>
</feature>
<feature type="binding site" evidence="8">
    <location>
        <position position="624"/>
    </location>
    <ligand>
        <name>ATP</name>
        <dbReference type="ChEBI" id="CHEBI:30616"/>
    </ligand>
</feature>
<dbReference type="Pfam" id="PF13090">
    <property type="entry name" value="PP_kinase_C"/>
    <property type="match status" value="1"/>
</dbReference>
<evidence type="ECO:0000256" key="10">
    <source>
        <dbReference type="SAM" id="MobiDB-lite"/>
    </source>
</evidence>
<evidence type="ECO:0000259" key="12">
    <source>
        <dbReference type="Pfam" id="PF13089"/>
    </source>
</evidence>
<sequence length="744" mass="83805">MTKHIQDDLEAGRTGADIPVMDQPGDLLLRPDELASLPQRFINRELSWLEFNRRVLEEASNRSHPLLEQLRFLSISANNLDEFYMVRVAGLRGQVREGLTTPSQDGLTPAEQLVKIKERVALLTAEQSRRWRELRGEIEDVGIVIVEPGNLSKPDRDWLDEHFMARVFPVLTPLAIDPAHPFPFIPNLAFTLALELVRPGDRKMLHALVRLPQKIERFVRLPSAQGTGQGRERFMLLETLIAMNAQRLFPGYQLRGQGIFRLIRDSDLEVEEEAEDLVRLFETALKRRRRGLVIRLEVASDMPETLRTLVAEELDVTEDEVFSLDGMLALNDLSELVALDRPDLKFKPYNPRFPERVRDNGGDCFLAIKQKDLCVHHPYETFDVVVQFLQQAARDPNVVAIKQTLYRTSSNSPIVRALIEAAEAGKSVTALVELKARFDEEANIRWARDLERAGAQVVFGFIELKTHGKLSMVVRRESGGIATYCHIGTGNYHPVTARIYTDISLFTADPAIARDVARIFNYITGYAEPAGLERMAVSPISLKTRLLEHIEQEIGFARAGKPAAIWGKCNALVDPEIIDALYHASQAGVAVEFIVRGICCLRPGVPGLSDNIRVKSIVGRFLEHARVYAFGGGHALPHAKAHVYISSADLMPRNLDRRVEVLMPITNPTVHQQVLDQIMLANLIDNEQSYRVLPDGSSLRITPPEGEERFNAHKYFMTNPSLSGRGKSLKEWRPRSLLKPKDEG</sequence>
<evidence type="ECO:0000256" key="5">
    <source>
        <dbReference type="ARBA" id="ARBA00022777"/>
    </source>
</evidence>
<keyword evidence="6 8" id="KW-0067">ATP-binding</keyword>
<evidence type="ECO:0000256" key="7">
    <source>
        <dbReference type="ARBA" id="ARBA00022842"/>
    </source>
</evidence>
<dbReference type="Gene3D" id="3.30.1840.10">
    <property type="entry name" value="Polyphosphate kinase middle domain"/>
    <property type="match status" value="1"/>
</dbReference>
<keyword evidence="7 8" id="KW-0460">Magnesium</keyword>
<dbReference type="InterPro" id="IPR036830">
    <property type="entry name" value="PP_kinase_middle_dom_sf"/>
</dbReference>
<evidence type="ECO:0000259" key="14">
    <source>
        <dbReference type="Pfam" id="PF17941"/>
    </source>
</evidence>
<feature type="domain" description="Polyphosphate kinase middle" evidence="11">
    <location>
        <begin position="155"/>
        <end position="336"/>
    </location>
</feature>
<dbReference type="NCBIfam" id="NF003921">
    <property type="entry name" value="PRK05443.2-2"/>
    <property type="match status" value="1"/>
</dbReference>
<evidence type="ECO:0000256" key="4">
    <source>
        <dbReference type="ARBA" id="ARBA00022741"/>
    </source>
</evidence>
<dbReference type="CDD" id="cd09168">
    <property type="entry name" value="PLDc_PaPPK1_C2_like"/>
    <property type="match status" value="1"/>
</dbReference>
<feature type="domain" description="Polyphosphate kinase C-terminal" evidence="13">
    <location>
        <begin position="536"/>
        <end position="711"/>
    </location>
</feature>
<organism evidence="15 16">
    <name type="scientific">Methylosinus trichosporium (strain ATCC 35070 / NCIMB 11131 / UNIQEM 75 / OB3b)</name>
    <dbReference type="NCBI Taxonomy" id="595536"/>
    <lineage>
        <taxon>Bacteria</taxon>
        <taxon>Pseudomonadati</taxon>
        <taxon>Pseudomonadota</taxon>
        <taxon>Alphaproteobacteria</taxon>
        <taxon>Hyphomicrobiales</taxon>
        <taxon>Methylocystaceae</taxon>
        <taxon>Methylosinus</taxon>
    </lineage>
</organism>
<name>A0A2D2D589_METT3</name>
<accession>A0A2D2D589</accession>
<reference evidence="16" key="1">
    <citation type="submission" date="2017-10" db="EMBL/GenBank/DDBJ databases">
        <title>Completed PacBio SMRT sequence of Methylosinus trichosporium OB3b reveals presence of a third large plasmid.</title>
        <authorList>
            <person name="Charles T.C."/>
            <person name="Lynch M.D.J."/>
            <person name="Heil J.R."/>
            <person name="Cheng J."/>
        </authorList>
    </citation>
    <scope>NUCLEOTIDE SEQUENCE [LARGE SCALE GENOMIC DNA]</scope>
    <source>
        <strain evidence="16">OB3b</strain>
    </source>
</reference>
<dbReference type="EC" id="2.7.4.1" evidence="8 9"/>
<protein>
    <recommendedName>
        <fullName evidence="8 9">Polyphosphate kinase</fullName>
        <ecNumber evidence="8 9">2.7.4.1</ecNumber>
    </recommendedName>
    <alternativeName>
        <fullName evidence="8">ATP-polyphosphate phosphotransferase</fullName>
    </alternativeName>
    <alternativeName>
        <fullName evidence="8">Polyphosphoric acid kinase</fullName>
    </alternativeName>
</protein>
<dbReference type="CDD" id="cd09165">
    <property type="entry name" value="PLDc_PaPPK1_C1_like"/>
    <property type="match status" value="1"/>
</dbReference>
<dbReference type="Pfam" id="PF17941">
    <property type="entry name" value="PP_kinase_C_1"/>
    <property type="match status" value="1"/>
</dbReference>
<evidence type="ECO:0000256" key="1">
    <source>
        <dbReference type="ARBA" id="ARBA00022553"/>
    </source>
</evidence>
<keyword evidence="2 8" id="KW-0808">Transferase</keyword>
<evidence type="ECO:0000259" key="11">
    <source>
        <dbReference type="Pfam" id="PF02503"/>
    </source>
</evidence>
<keyword evidence="4 8" id="KW-0547">Nucleotide-binding</keyword>
<dbReference type="InterPro" id="IPR036832">
    <property type="entry name" value="PPK_N_dom_sf"/>
</dbReference>
<gene>
    <name evidence="8" type="primary">ppk</name>
    <name evidence="15" type="ORF">CQW49_02850</name>
</gene>
<comment type="PTM">
    <text evidence="8 9">An intermediate of this reaction is the autophosphorylated ppk in which a phosphate is covalently linked to a histidine residue through a N-P bond.</text>
</comment>
<dbReference type="GO" id="GO:0005524">
    <property type="term" value="F:ATP binding"/>
    <property type="evidence" value="ECO:0007669"/>
    <property type="project" value="UniProtKB-KW"/>
</dbReference>
<feature type="binding site" evidence="8">
    <location>
        <position position="596"/>
    </location>
    <ligand>
        <name>ATP</name>
        <dbReference type="ChEBI" id="CHEBI:30616"/>
    </ligand>
</feature>
<comment type="similarity">
    <text evidence="8 9">Belongs to the polyphosphate kinase 1 (PPK1) family.</text>
</comment>
<dbReference type="InterPro" id="IPR041108">
    <property type="entry name" value="PP_kinase_C_1"/>
</dbReference>
<comment type="cofactor">
    <cofactor evidence="8">
        <name>Mg(2+)</name>
        <dbReference type="ChEBI" id="CHEBI:18420"/>
    </cofactor>
</comment>
<dbReference type="Pfam" id="PF13089">
    <property type="entry name" value="PP_kinase_N"/>
    <property type="match status" value="1"/>
</dbReference>
<evidence type="ECO:0000259" key="13">
    <source>
        <dbReference type="Pfam" id="PF13090"/>
    </source>
</evidence>
<proteinExistence type="inferred from homology"/>
<dbReference type="Gene3D" id="3.30.870.10">
    <property type="entry name" value="Endonuclease Chain A"/>
    <property type="match status" value="2"/>
</dbReference>
<evidence type="ECO:0000256" key="8">
    <source>
        <dbReference type="HAMAP-Rule" id="MF_00347"/>
    </source>
</evidence>
<dbReference type="PIRSF" id="PIRSF015589">
    <property type="entry name" value="PP_kinase"/>
    <property type="match status" value="1"/>
</dbReference>
<dbReference type="Gene3D" id="1.20.58.310">
    <property type="entry name" value="Polyphosphate kinase N-terminal domain"/>
    <property type="match status" value="1"/>
</dbReference>
<comment type="function">
    <text evidence="8 9">Catalyzes the reversible transfer of the terminal phosphate of ATP to form a long-chain polyphosphate (polyP).</text>
</comment>
<dbReference type="Proteomes" id="UP000230709">
    <property type="component" value="Chromosome"/>
</dbReference>
<keyword evidence="5 8" id="KW-0418">Kinase</keyword>
<comment type="catalytic activity">
    <reaction evidence="8 9">
        <text>[phosphate](n) + ATP = [phosphate](n+1) + ADP</text>
        <dbReference type="Rhea" id="RHEA:19573"/>
        <dbReference type="Rhea" id="RHEA-COMP:9859"/>
        <dbReference type="Rhea" id="RHEA-COMP:14280"/>
        <dbReference type="ChEBI" id="CHEBI:16838"/>
        <dbReference type="ChEBI" id="CHEBI:30616"/>
        <dbReference type="ChEBI" id="CHEBI:456216"/>
        <dbReference type="EC" id="2.7.4.1"/>
    </reaction>
</comment>
<feature type="binding site" evidence="8">
    <location>
        <position position="407"/>
    </location>
    <ligand>
        <name>Mg(2+)</name>
        <dbReference type="ChEBI" id="CHEBI:18420"/>
    </ligand>
</feature>
<keyword evidence="16" id="KW-1185">Reference proteome</keyword>
<evidence type="ECO:0000256" key="9">
    <source>
        <dbReference type="RuleBase" id="RU003800"/>
    </source>
</evidence>
<dbReference type="STRING" id="595536.GCA_000178815_00379"/>
<dbReference type="GO" id="GO:0009358">
    <property type="term" value="C:polyphosphate kinase complex"/>
    <property type="evidence" value="ECO:0007669"/>
    <property type="project" value="InterPro"/>
</dbReference>
<dbReference type="InterPro" id="IPR024953">
    <property type="entry name" value="PP_kinase_middle"/>
</dbReference>
<feature type="binding site" evidence="8">
    <location>
        <position position="437"/>
    </location>
    <ligand>
        <name>Mg(2+)</name>
        <dbReference type="ChEBI" id="CHEBI:18420"/>
    </ligand>
</feature>
<dbReference type="EMBL" id="CP023737">
    <property type="protein sequence ID" value="ATQ70197.1"/>
    <property type="molecule type" value="Genomic_DNA"/>
</dbReference>
<evidence type="ECO:0000256" key="6">
    <source>
        <dbReference type="ARBA" id="ARBA00022840"/>
    </source>
</evidence>
<dbReference type="GO" id="GO:0006799">
    <property type="term" value="P:polyphosphate biosynthetic process"/>
    <property type="evidence" value="ECO:0007669"/>
    <property type="project" value="UniProtKB-UniRule"/>
</dbReference>
<keyword evidence="3 8" id="KW-0479">Metal-binding</keyword>
<feature type="domain" description="Polyphosphate kinase C-terminal" evidence="14">
    <location>
        <begin position="364"/>
        <end position="528"/>
    </location>
</feature>
<dbReference type="HAMAP" id="MF_00347">
    <property type="entry name" value="Polyphosphate_kinase"/>
    <property type="match status" value="1"/>
</dbReference>
<keyword evidence="1 8" id="KW-0597">Phosphoprotein</keyword>
<dbReference type="NCBIfam" id="TIGR03705">
    <property type="entry name" value="poly_P_kin"/>
    <property type="match status" value="1"/>
</dbReference>
<dbReference type="PANTHER" id="PTHR30218">
    <property type="entry name" value="POLYPHOSPHATE KINASE"/>
    <property type="match status" value="1"/>
</dbReference>
<dbReference type="SUPFAM" id="SSF56024">
    <property type="entry name" value="Phospholipase D/nuclease"/>
    <property type="match status" value="2"/>
</dbReference>
<dbReference type="InterPro" id="IPR003414">
    <property type="entry name" value="PP_kinase"/>
</dbReference>
<dbReference type="InterPro" id="IPR025200">
    <property type="entry name" value="PPK_C_dom2"/>
</dbReference>
<dbReference type="NCBIfam" id="NF003919">
    <property type="entry name" value="PRK05443.1-4"/>
    <property type="match status" value="1"/>
</dbReference>
<dbReference type="FunFam" id="3.30.870.10:FF:000001">
    <property type="entry name" value="Polyphosphate kinase"/>
    <property type="match status" value="1"/>
</dbReference>
<feature type="active site" description="Phosphohistidine intermediate" evidence="8">
    <location>
        <position position="467"/>
    </location>
</feature>
<dbReference type="Pfam" id="PF02503">
    <property type="entry name" value="PP_kinase"/>
    <property type="match status" value="1"/>
</dbReference>
<feature type="region of interest" description="Disordered" evidence="10">
    <location>
        <begin position="721"/>
        <end position="744"/>
    </location>
</feature>
<dbReference type="GO" id="GO:0046872">
    <property type="term" value="F:metal ion binding"/>
    <property type="evidence" value="ECO:0007669"/>
    <property type="project" value="UniProtKB-KW"/>
</dbReference>
<dbReference type="KEGG" id="mtw:CQW49_02850"/>
<dbReference type="InterPro" id="IPR025198">
    <property type="entry name" value="PPK_N_dom"/>
</dbReference>
<dbReference type="NCBIfam" id="NF003917">
    <property type="entry name" value="PRK05443.1-1"/>
    <property type="match status" value="1"/>
</dbReference>
<evidence type="ECO:0000256" key="3">
    <source>
        <dbReference type="ARBA" id="ARBA00022723"/>
    </source>
</evidence>
<feature type="compositionally biased region" description="Basic and acidic residues" evidence="10">
    <location>
        <begin position="728"/>
        <end position="744"/>
    </location>
</feature>
<evidence type="ECO:0000313" key="15">
    <source>
        <dbReference type="EMBL" id="ATQ70197.1"/>
    </source>
</evidence>
<dbReference type="GO" id="GO:0008976">
    <property type="term" value="F:polyphosphate kinase activity"/>
    <property type="evidence" value="ECO:0007669"/>
    <property type="project" value="UniProtKB-UniRule"/>
</dbReference>